<accession>A0ABS3FVU2</accession>
<dbReference type="PANTHER" id="PTHR34235:SF1">
    <property type="entry name" value="SLR0416 PROTEIN"/>
    <property type="match status" value="1"/>
</dbReference>
<dbReference type="InterPro" id="IPR002636">
    <property type="entry name" value="DUF29"/>
</dbReference>
<reference evidence="1 2" key="1">
    <citation type="submission" date="2021-03" db="EMBL/GenBank/DDBJ databases">
        <title>Metabolic Capacity of the Antarctic Cyanobacterium Phormidium pseudopriestleyi that Sustains Oxygenic Photosynthesis in the Presence of Hydrogen Sulfide.</title>
        <authorList>
            <person name="Lumian J.E."/>
            <person name="Jungblut A.D."/>
            <person name="Dillon M.L."/>
            <person name="Hawes I."/>
            <person name="Doran P.T."/>
            <person name="Mackey T.J."/>
            <person name="Dick G.J."/>
            <person name="Grettenberger C.L."/>
            <person name="Sumner D.Y."/>
        </authorList>
    </citation>
    <scope>NUCLEOTIDE SEQUENCE [LARGE SCALE GENOMIC DNA]</scope>
    <source>
        <strain evidence="1 2">FRX01</strain>
    </source>
</reference>
<dbReference type="PANTHER" id="PTHR34235">
    <property type="entry name" value="SLR1203 PROTEIN-RELATED"/>
    <property type="match status" value="1"/>
</dbReference>
<dbReference type="Gene3D" id="1.20.1220.20">
    <property type="entry name" value="Uncharcterised protein PF01724"/>
    <property type="match status" value="1"/>
</dbReference>
<dbReference type="EMBL" id="JAFLQW010000516">
    <property type="protein sequence ID" value="MBO0351244.1"/>
    <property type="molecule type" value="Genomic_DNA"/>
</dbReference>
<gene>
    <name evidence="1" type="ORF">J0895_19625</name>
</gene>
<sequence>MEEILALKDLLRSGDIQGSLALVELLEEMSKQDIIDTIRSYAIVLLLHLIKQQAEQRTTRSWDVSIRNSLREIQRKNKRRKSGGYYLTREELWETLEDAFLNAIDEASLEVAEGLYEPEELEKRVRRSQILHHALDLILPPETLDSPTSPETR</sequence>
<dbReference type="Pfam" id="PF01724">
    <property type="entry name" value="DUF29"/>
    <property type="match status" value="1"/>
</dbReference>
<organism evidence="1 2">
    <name type="scientific">Phormidium pseudopriestleyi FRX01</name>
    <dbReference type="NCBI Taxonomy" id="1759528"/>
    <lineage>
        <taxon>Bacteria</taxon>
        <taxon>Bacillati</taxon>
        <taxon>Cyanobacteriota</taxon>
        <taxon>Cyanophyceae</taxon>
        <taxon>Oscillatoriophycideae</taxon>
        <taxon>Oscillatoriales</taxon>
        <taxon>Oscillatoriaceae</taxon>
        <taxon>Phormidium</taxon>
    </lineage>
</organism>
<comment type="caution">
    <text evidence="1">The sequence shown here is derived from an EMBL/GenBank/DDBJ whole genome shotgun (WGS) entry which is preliminary data.</text>
</comment>
<name>A0ABS3FVU2_9CYAN</name>
<proteinExistence type="predicted"/>
<dbReference type="RefSeq" id="WP_207089692.1">
    <property type="nucleotide sequence ID" value="NZ_JAFLQW010000516.1"/>
</dbReference>
<dbReference type="Proteomes" id="UP000664844">
    <property type="component" value="Unassembled WGS sequence"/>
</dbReference>
<evidence type="ECO:0000313" key="1">
    <source>
        <dbReference type="EMBL" id="MBO0351244.1"/>
    </source>
</evidence>
<evidence type="ECO:0000313" key="2">
    <source>
        <dbReference type="Proteomes" id="UP000664844"/>
    </source>
</evidence>
<keyword evidence="2" id="KW-1185">Reference proteome</keyword>
<protein>
    <submittedName>
        <fullName evidence="1">DUF29 family protein</fullName>
    </submittedName>
</protein>